<dbReference type="Gene3D" id="3.10.580.10">
    <property type="entry name" value="CBS-domain"/>
    <property type="match status" value="1"/>
</dbReference>
<dbReference type="Pfam" id="PF00571">
    <property type="entry name" value="CBS"/>
    <property type="match status" value="1"/>
</dbReference>
<dbReference type="SMART" id="SM01091">
    <property type="entry name" value="CorC_HlyC"/>
    <property type="match status" value="1"/>
</dbReference>
<comment type="caution">
    <text evidence="13">The sequence shown here is derived from an EMBL/GenBank/DDBJ whole genome shotgun (WGS) entry which is preliminary data.</text>
</comment>
<evidence type="ECO:0000313" key="13">
    <source>
        <dbReference type="EMBL" id="SHJ56659.1"/>
    </source>
</evidence>
<evidence type="ECO:0000256" key="8">
    <source>
        <dbReference type="ARBA" id="ARBA00023136"/>
    </source>
</evidence>
<dbReference type="InterPro" id="IPR005496">
    <property type="entry name" value="Integral_membrane_TerC"/>
</dbReference>
<feature type="transmembrane region" description="Helical" evidence="11">
    <location>
        <begin position="75"/>
        <end position="99"/>
    </location>
</feature>
<dbReference type="PROSITE" id="PS51371">
    <property type="entry name" value="CBS"/>
    <property type="match status" value="1"/>
</dbReference>
<dbReference type="PANTHER" id="PTHR22777">
    <property type="entry name" value="HEMOLYSIN-RELATED"/>
    <property type="match status" value="1"/>
</dbReference>
<feature type="transmembrane region" description="Helical" evidence="11">
    <location>
        <begin position="12"/>
        <end position="36"/>
    </location>
</feature>
<feature type="transmembrane region" description="Helical" evidence="11">
    <location>
        <begin position="48"/>
        <end position="69"/>
    </location>
</feature>
<gene>
    <name evidence="13" type="ORF">SAMN02745911_2888</name>
</gene>
<comment type="subcellular location">
    <subcellularLocation>
        <location evidence="1">Cell membrane</location>
        <topology evidence="1">Multi-pass membrane protein</topology>
    </subcellularLocation>
</comment>
<evidence type="ECO:0000256" key="3">
    <source>
        <dbReference type="ARBA" id="ARBA00022475"/>
    </source>
</evidence>
<accession>A0ABY1INF1</accession>
<keyword evidence="6 11" id="KW-1133">Transmembrane helix</keyword>
<keyword evidence="7 9" id="KW-0129">CBS domain</keyword>
<evidence type="ECO:0000256" key="1">
    <source>
        <dbReference type="ARBA" id="ARBA00004651"/>
    </source>
</evidence>
<dbReference type="InterPro" id="IPR016169">
    <property type="entry name" value="FAD-bd_PCMH_sub2"/>
</dbReference>
<evidence type="ECO:0000259" key="12">
    <source>
        <dbReference type="PROSITE" id="PS51371"/>
    </source>
</evidence>
<dbReference type="SUPFAM" id="SSF56176">
    <property type="entry name" value="FAD-binding/transporter-associated domain-like"/>
    <property type="match status" value="1"/>
</dbReference>
<feature type="transmembrane region" description="Helical" evidence="11">
    <location>
        <begin position="120"/>
        <end position="139"/>
    </location>
</feature>
<keyword evidence="5" id="KW-0677">Repeat</keyword>
<evidence type="ECO:0000256" key="10">
    <source>
        <dbReference type="SAM" id="MobiDB-lite"/>
    </source>
</evidence>
<evidence type="ECO:0000256" key="4">
    <source>
        <dbReference type="ARBA" id="ARBA00022692"/>
    </source>
</evidence>
<protein>
    <submittedName>
        <fullName evidence="13">Membrane protein TerC, possibly involved in tellurium resistance</fullName>
    </submittedName>
</protein>
<reference evidence="13 14" key="1">
    <citation type="submission" date="2016-11" db="EMBL/GenBank/DDBJ databases">
        <authorList>
            <person name="Varghese N."/>
            <person name="Submissions S."/>
        </authorList>
    </citation>
    <scope>NUCLEOTIDE SEQUENCE [LARGE SCALE GENOMIC DNA]</scope>
    <source>
        <strain evidence="13 14">DSM 21988</strain>
    </source>
</reference>
<feature type="domain" description="CBS" evidence="12">
    <location>
        <begin position="369"/>
        <end position="428"/>
    </location>
</feature>
<dbReference type="InterPro" id="IPR046342">
    <property type="entry name" value="CBS_dom_sf"/>
</dbReference>
<dbReference type="Pfam" id="PF03741">
    <property type="entry name" value="TerC"/>
    <property type="match status" value="1"/>
</dbReference>
<comment type="similarity">
    <text evidence="2">Belongs to the UPF0053 family. Hemolysin C subfamily.</text>
</comment>
<dbReference type="PANTHER" id="PTHR22777:SF15">
    <property type="entry name" value="UPF0053 INNER MEMBRANE PROTEIN YOAE"/>
    <property type="match status" value="1"/>
</dbReference>
<dbReference type="Pfam" id="PF03471">
    <property type="entry name" value="CorC_HlyC"/>
    <property type="match status" value="1"/>
</dbReference>
<feature type="compositionally biased region" description="Polar residues" evidence="10">
    <location>
        <begin position="515"/>
        <end position="536"/>
    </location>
</feature>
<name>A0ABY1INF1_9HYPH</name>
<dbReference type="SUPFAM" id="SSF54631">
    <property type="entry name" value="CBS-domain pair"/>
    <property type="match status" value="1"/>
</dbReference>
<evidence type="ECO:0000313" key="14">
    <source>
        <dbReference type="Proteomes" id="UP000184290"/>
    </source>
</evidence>
<dbReference type="InterPro" id="IPR005170">
    <property type="entry name" value="Transptr-assoc_dom"/>
</dbReference>
<proteinExistence type="inferred from homology"/>
<feature type="region of interest" description="Disordered" evidence="10">
    <location>
        <begin position="514"/>
        <end position="536"/>
    </location>
</feature>
<organism evidence="13 14">
    <name type="scientific">Aureimonas altamirensis DSM 21988</name>
    <dbReference type="NCBI Taxonomy" id="1121026"/>
    <lineage>
        <taxon>Bacteria</taxon>
        <taxon>Pseudomonadati</taxon>
        <taxon>Pseudomonadota</taxon>
        <taxon>Alphaproteobacteria</taxon>
        <taxon>Hyphomicrobiales</taxon>
        <taxon>Aurantimonadaceae</taxon>
        <taxon>Aureimonas</taxon>
    </lineage>
</organism>
<dbReference type="RefSeq" id="WP_060606340.1">
    <property type="nucleotide sequence ID" value="NZ_FQZC01000003.1"/>
</dbReference>
<dbReference type="InterPro" id="IPR044751">
    <property type="entry name" value="Ion_transp-like_CBS"/>
</dbReference>
<dbReference type="Gene3D" id="3.30.465.10">
    <property type="match status" value="1"/>
</dbReference>
<feature type="transmembrane region" description="Helical" evidence="11">
    <location>
        <begin position="184"/>
        <end position="207"/>
    </location>
</feature>
<dbReference type="CDD" id="cd04590">
    <property type="entry name" value="CBS_pair_CorC_HlyC_assoc"/>
    <property type="match status" value="1"/>
</dbReference>
<keyword evidence="4 11" id="KW-0812">Transmembrane</keyword>
<dbReference type="InterPro" id="IPR036318">
    <property type="entry name" value="FAD-bd_PCMH-like_sf"/>
</dbReference>
<evidence type="ECO:0000256" key="5">
    <source>
        <dbReference type="ARBA" id="ARBA00022737"/>
    </source>
</evidence>
<evidence type="ECO:0000256" key="2">
    <source>
        <dbReference type="ARBA" id="ARBA00006446"/>
    </source>
</evidence>
<evidence type="ECO:0000256" key="6">
    <source>
        <dbReference type="ARBA" id="ARBA00022989"/>
    </source>
</evidence>
<feature type="transmembrane region" description="Helical" evidence="11">
    <location>
        <begin position="154"/>
        <end position="172"/>
    </location>
</feature>
<keyword evidence="14" id="KW-1185">Reference proteome</keyword>
<sequence length="536" mass="58358">MEFLADPQIWIGLATLIVLEVVLGIDNLVFIAILADKLPAHQRNKARVIGLSLALVMRIILLFSISWIVTLTQPLFTLAGWAFSGRDLILIFGGVFLLAKGTMELHERLEGVHKPKEGKVVHAVFWQVIAQIVVLDAVFSLDSVITAVGMVDELWVMITAVCVAITVMLLASKPLMAFVSKHPTVVILCLGFLLMIGFSLVVEGFGFHIPKGYLYAAIGFSVLIEAANQFARRNREKVVTTNDLRERTSQAVLRLLGGRSDDAALSETIDVIAEQTAGGEIFRTEEKEMIRGVLGLGGRPVASIMSPRGEVEWLDLDGTAEELAEDIRALTHSRVILARGQVDAFVGVALVKDLLLALADGRPIDWPRMTRQPVVVHERTNVLRVMEQLRASPVQMAIIVDEYGSFDGIATPTDVLEAIAGEFPDTDEAPAVALRQDDGSWEVDGFMDIRQLSGILDRDFVDDANRYSTLAGYVLTRLGHLPGVGETFEDGGLVFTVRSLAGRTIGKVGIREASSDGNAAQEVETQPLQVQASTAM</sequence>
<evidence type="ECO:0000256" key="11">
    <source>
        <dbReference type="SAM" id="Phobius"/>
    </source>
</evidence>
<dbReference type="EMBL" id="FQZC01000003">
    <property type="protein sequence ID" value="SHJ56659.1"/>
    <property type="molecule type" value="Genomic_DNA"/>
</dbReference>
<keyword evidence="8 11" id="KW-0472">Membrane</keyword>
<evidence type="ECO:0000256" key="9">
    <source>
        <dbReference type="PROSITE-ProRule" id="PRU00703"/>
    </source>
</evidence>
<keyword evidence="3" id="KW-1003">Cell membrane</keyword>
<dbReference type="Proteomes" id="UP000184290">
    <property type="component" value="Unassembled WGS sequence"/>
</dbReference>
<evidence type="ECO:0000256" key="7">
    <source>
        <dbReference type="ARBA" id="ARBA00023122"/>
    </source>
</evidence>
<dbReference type="InterPro" id="IPR000644">
    <property type="entry name" value="CBS_dom"/>
</dbReference>